<evidence type="ECO:0000313" key="1">
    <source>
        <dbReference type="EMBL" id="KAL0176448.1"/>
    </source>
</evidence>
<feature type="non-terminal residue" evidence="1">
    <location>
        <position position="1"/>
    </location>
</feature>
<feature type="non-terminal residue" evidence="1">
    <location>
        <position position="50"/>
    </location>
</feature>
<dbReference type="Proteomes" id="UP001529510">
    <property type="component" value="Unassembled WGS sequence"/>
</dbReference>
<organism evidence="1 2">
    <name type="scientific">Cirrhinus mrigala</name>
    <name type="common">Mrigala</name>
    <dbReference type="NCBI Taxonomy" id="683832"/>
    <lineage>
        <taxon>Eukaryota</taxon>
        <taxon>Metazoa</taxon>
        <taxon>Chordata</taxon>
        <taxon>Craniata</taxon>
        <taxon>Vertebrata</taxon>
        <taxon>Euteleostomi</taxon>
        <taxon>Actinopterygii</taxon>
        <taxon>Neopterygii</taxon>
        <taxon>Teleostei</taxon>
        <taxon>Ostariophysi</taxon>
        <taxon>Cypriniformes</taxon>
        <taxon>Cyprinidae</taxon>
        <taxon>Labeoninae</taxon>
        <taxon>Labeonini</taxon>
        <taxon>Cirrhinus</taxon>
    </lineage>
</organism>
<comment type="caution">
    <text evidence="1">The sequence shown here is derived from an EMBL/GenBank/DDBJ whole genome shotgun (WGS) entry which is preliminary data.</text>
</comment>
<keyword evidence="2" id="KW-1185">Reference proteome</keyword>
<accession>A0ABD0PSX7</accession>
<dbReference type="AlphaFoldDB" id="A0ABD0PSX7"/>
<name>A0ABD0PSX7_CIRMR</name>
<sequence>SVTLERLRSVRRNVVALLSSILPNLDMQGISYDTNDVDSILQQIIQANNL</sequence>
<reference evidence="1 2" key="1">
    <citation type="submission" date="2024-05" db="EMBL/GenBank/DDBJ databases">
        <title>Genome sequencing and assembly of Indian major carp, Cirrhinus mrigala (Hamilton, 1822).</title>
        <authorList>
            <person name="Mohindra V."/>
            <person name="Chowdhury L.M."/>
            <person name="Lal K."/>
            <person name="Jena J.K."/>
        </authorList>
    </citation>
    <scope>NUCLEOTIDE SEQUENCE [LARGE SCALE GENOMIC DNA]</scope>
    <source>
        <strain evidence="1">CM1030</strain>
        <tissue evidence="1">Blood</tissue>
    </source>
</reference>
<dbReference type="EMBL" id="JAMKFB020000014">
    <property type="protein sequence ID" value="KAL0176448.1"/>
    <property type="molecule type" value="Genomic_DNA"/>
</dbReference>
<gene>
    <name evidence="1" type="ORF">M9458_028778</name>
</gene>
<evidence type="ECO:0000313" key="2">
    <source>
        <dbReference type="Proteomes" id="UP001529510"/>
    </source>
</evidence>
<proteinExistence type="predicted"/>
<protein>
    <submittedName>
        <fullName evidence="1">Uncharacterized protein</fullName>
    </submittedName>
</protein>